<gene>
    <name evidence="2" type="ORF">WMO26_06730</name>
</gene>
<proteinExistence type="predicted"/>
<comment type="caution">
    <text evidence="2">The sequence shown here is derived from an EMBL/GenBank/DDBJ whole genome shotgun (WGS) entry which is preliminary data.</text>
</comment>
<protein>
    <submittedName>
        <fullName evidence="2">Uncharacterized protein</fullName>
    </submittedName>
</protein>
<feature type="compositionally biased region" description="Basic and acidic residues" evidence="1">
    <location>
        <begin position="20"/>
        <end position="29"/>
    </location>
</feature>
<evidence type="ECO:0000313" key="3">
    <source>
        <dbReference type="Proteomes" id="UP001489509"/>
    </source>
</evidence>
<reference evidence="2 3" key="1">
    <citation type="submission" date="2024-03" db="EMBL/GenBank/DDBJ databases">
        <title>Human intestinal bacterial collection.</title>
        <authorList>
            <person name="Pauvert C."/>
            <person name="Hitch T.C.A."/>
            <person name="Clavel T."/>
        </authorList>
    </citation>
    <scope>NUCLEOTIDE SEQUENCE [LARGE SCALE GENOMIC DNA]</scope>
    <source>
        <strain evidence="2 3">CLA-JM-H44</strain>
    </source>
</reference>
<dbReference type="RefSeq" id="WP_349219127.1">
    <property type="nucleotide sequence ID" value="NZ_JBBMFD010000009.1"/>
</dbReference>
<accession>A0ABV1DZP7</accession>
<name>A0ABV1DZP7_9FIRM</name>
<evidence type="ECO:0000256" key="1">
    <source>
        <dbReference type="SAM" id="MobiDB-lite"/>
    </source>
</evidence>
<keyword evidence="3" id="KW-1185">Reference proteome</keyword>
<evidence type="ECO:0000313" key="2">
    <source>
        <dbReference type="EMBL" id="MEQ2440515.1"/>
    </source>
</evidence>
<organism evidence="2 3">
    <name type="scientific">Solibaculum intestinale</name>
    <dbReference type="NCBI Taxonomy" id="3133165"/>
    <lineage>
        <taxon>Bacteria</taxon>
        <taxon>Bacillati</taxon>
        <taxon>Bacillota</taxon>
        <taxon>Clostridia</taxon>
        <taxon>Eubacteriales</taxon>
        <taxon>Oscillospiraceae</taxon>
        <taxon>Solibaculum</taxon>
    </lineage>
</organism>
<dbReference type="Proteomes" id="UP001489509">
    <property type="component" value="Unassembled WGS sequence"/>
</dbReference>
<feature type="region of interest" description="Disordered" evidence="1">
    <location>
        <begin position="1"/>
        <end position="29"/>
    </location>
</feature>
<sequence>MTNNDDGILSMEAPAIQKQAQEDAALKETSRRLDEMQAQLWADERRLTGGGCL</sequence>
<dbReference type="EMBL" id="JBBMFD010000009">
    <property type="protein sequence ID" value="MEQ2440515.1"/>
    <property type="molecule type" value="Genomic_DNA"/>
</dbReference>